<dbReference type="InterPro" id="IPR055385">
    <property type="entry name" value="GpJ_HDII-ins2"/>
</dbReference>
<feature type="domain" description="Fibronectin type-III" evidence="2">
    <location>
        <begin position="1169"/>
        <end position="1248"/>
    </location>
</feature>
<dbReference type="InterPro" id="IPR013320">
    <property type="entry name" value="ConA-like_dom_sf"/>
</dbReference>
<dbReference type="SUPFAM" id="SSF49899">
    <property type="entry name" value="Concanavalin A-like lectins/glucanases"/>
    <property type="match status" value="1"/>
</dbReference>
<dbReference type="InterPro" id="IPR032876">
    <property type="entry name" value="J_dom"/>
</dbReference>
<dbReference type="InParanoid" id="A0A0J6WV42"/>
<dbReference type="InterPro" id="IPR013783">
    <property type="entry name" value="Ig-like_fold"/>
</dbReference>
<evidence type="ECO:0000313" key="3">
    <source>
        <dbReference type="EMBL" id="KMO86429.1"/>
    </source>
</evidence>
<feature type="domain" description="Fibronectin type-III" evidence="2">
    <location>
        <begin position="1263"/>
        <end position="1341"/>
    </location>
</feature>
<feature type="domain" description="Fibronectin type-III" evidence="2">
    <location>
        <begin position="894"/>
        <end position="969"/>
    </location>
</feature>
<dbReference type="SUPFAM" id="SSF49265">
    <property type="entry name" value="Fibronectin type III"/>
    <property type="match status" value="3"/>
</dbReference>
<dbReference type="PATRIC" id="fig|1122219.3.peg.1319"/>
<evidence type="ECO:0000313" key="4">
    <source>
        <dbReference type="Proteomes" id="UP000036503"/>
    </source>
</evidence>
<feature type="transmembrane region" description="Helical" evidence="1">
    <location>
        <begin position="519"/>
        <end position="541"/>
    </location>
</feature>
<keyword evidence="4" id="KW-1185">Reference proteome</keyword>
<dbReference type="SMART" id="SM00060">
    <property type="entry name" value="FN3"/>
    <property type="match status" value="7"/>
</dbReference>
<evidence type="ECO:0000256" key="1">
    <source>
        <dbReference type="SAM" id="Phobius"/>
    </source>
</evidence>
<dbReference type="Pfam" id="PF24801">
    <property type="entry name" value="FNIII-A_GpJ"/>
    <property type="match status" value="1"/>
</dbReference>
<feature type="domain" description="Fibronectin type-III" evidence="2">
    <location>
        <begin position="801"/>
        <end position="879"/>
    </location>
</feature>
<evidence type="ECO:0000259" key="2">
    <source>
        <dbReference type="SMART" id="SM00060"/>
    </source>
</evidence>
<dbReference type="RefSeq" id="WP_048514343.1">
    <property type="nucleotide sequence ID" value="NZ_FUXD01000012.1"/>
</dbReference>
<feature type="transmembrane region" description="Helical" evidence="1">
    <location>
        <begin position="111"/>
        <end position="134"/>
    </location>
</feature>
<feature type="domain" description="Fibronectin type-III" evidence="2">
    <location>
        <begin position="1077"/>
        <end position="1155"/>
    </location>
</feature>
<name>A0A0J6WV42_9FIRM</name>
<dbReference type="OrthoDB" id="1681440at2"/>
<dbReference type="InterPro" id="IPR003961">
    <property type="entry name" value="FN3_dom"/>
</dbReference>
<feature type="domain" description="Fibronectin type-III" evidence="2">
    <location>
        <begin position="983"/>
        <end position="1063"/>
    </location>
</feature>
<keyword evidence="1" id="KW-0812">Transmembrane</keyword>
<reference evidence="3 4" key="1">
    <citation type="submission" date="2015-06" db="EMBL/GenBank/DDBJ databases">
        <title>Draft genome sequence of beer spoilage bacterium Megasphaera cerevisiae type strain 20462.</title>
        <authorList>
            <person name="Kutumbaka K."/>
            <person name="Pasmowitz J."/>
            <person name="Mategko J."/>
            <person name="Reyes D."/>
            <person name="Friedrich A."/>
            <person name="Han S."/>
            <person name="Martens-Habbena W."/>
            <person name="Neal-McKinney J."/>
            <person name="Janagama H.K."/>
            <person name="Nadala C."/>
            <person name="Samadpour M."/>
        </authorList>
    </citation>
    <scope>NUCLEOTIDE SEQUENCE [LARGE SCALE GENOMIC DNA]</scope>
    <source>
        <strain evidence="3 4">DSM 20462</strain>
    </source>
</reference>
<dbReference type="InterPro" id="IPR036116">
    <property type="entry name" value="FN3_sf"/>
</dbReference>
<accession>A0A0J6WV42</accession>
<dbReference type="Pfam" id="PF13550">
    <property type="entry name" value="Phage-tail_3"/>
    <property type="match status" value="1"/>
</dbReference>
<dbReference type="Gene3D" id="2.60.40.10">
    <property type="entry name" value="Immunoglobulins"/>
    <property type="match status" value="6"/>
</dbReference>
<keyword evidence="1" id="KW-0472">Membrane</keyword>
<dbReference type="Proteomes" id="UP000036503">
    <property type="component" value="Unassembled WGS sequence"/>
</dbReference>
<proteinExistence type="predicted"/>
<feature type="domain" description="Fibronectin type-III" evidence="2">
    <location>
        <begin position="1355"/>
        <end position="1432"/>
    </location>
</feature>
<comment type="caution">
    <text evidence="3">The sequence shown here is derived from an EMBL/GenBank/DDBJ whole genome shotgun (WGS) entry which is preliminary data.</text>
</comment>
<sequence>MITIICIKNPFAPYEGREIHKIAYQEGKPVSWYIDPYLTQYVPLDKLVIAVNSDEVTGDNILQDGDFVVISPYIGKGGHKNPLLIVASVALSVASMGLGATVAGVSSLASATGWAAIGGYLTAAAVMYLGGTLINRVFGTTKENSTSNPTYSWDGITTTSGQGNAIPITYGTVKTGGQTLNKFVMIDDDDQYLFWLLAAGEGYLDISDVQINANPISYYEHIYCDIRNGLYNQVRIQNFNDTVSTVSLNQELLDSGWRTYELTGNANQGIVVQVECTSGLYYANDNGSLGEEWVKIKAQYCVTGTTNWVTFIDSGGEAHFDKNKWWEGETSDPSSSGLYNGKISAAQTSAVRRQFRIDGLPSGAYTVRVMVIGRGADVGSTRAETRIWWSSVAGVVYDDFSYPGMGLVGIKGLATNQLSGSPSITFIKKRTTILAYNPDTQVYETKDATNPAWAAYDMLHRAIDINGDQNEIVVTGVPADLILYDRFAAWAAFCDSKNLKINIEINTAEKMMESINKNIAAVGYGIVLMFGVKFGCVWDAVVDTPVQMFGMGNIIAGTFEEKFLQTSDRANAVEVTFTNKDKNYERDTVTVYADDYDDADAYNQSTSITMDGITSYKQAYRYGKFQLYCNKYLIRTCVFDAAIDAIACNVGDVIAVSHDVPEWACSGRITAVNGSQVTVGALFDNYDSTASYQFQYRASASDSIHLVPISDMVIHDTGVTVTLSSVPEDVPSVGDVCDIAKITIGSKLFTVKTITRSNDGEFKRTITCLEYNKNVFSENYDIPTPNYSTAQPNQAENVINVSAKQIHWLASDGTKHAHLYATWQLPDGTYSSKFVVYASTDNIKWNQIMETGAMACDFDTDPDTVYYLKIKTITNVSQSSGVTVTVDVGEDAPPNDVTGLTATKITSNTTQVKLSWAANTDIDLKGYRVYVNGVLHSNILTDTTYTYTADQSGQYMFAVVAVDNSDNESANQATVTDVITCEPADVTGFTVQQSDADRSIAVFNWAANKEVDLSYYEIRVGDTWDTGTVLVTKTKATTARYTLPWSGSYTFWIKASNAEGFYSANAAQMGEQVTLEPDAVTGLAMAQSTQDKSKATLSWSAPAGGDIAYYAVKYGTSWDAGTLVAKTKEIKLTVALPGNGTWHYMIQAVTVAGYTSTIASTDITASIQPLDVTNFKAIQSATDRTRITLTWDAPAEVDVAYYIIKEGSNWDSAVIVSPRVAGTLYDVVVDDEAQHTWLIKAVTIAGNESQYAASVSGIYDLRPNPVASIQASQDSNNRSILNINWAEVTDGDLSGYQVKIGDNWDAGEPLPFTRELYATYTLTASGTFKVMIKAMNAAGYYSDEVSIACTVQVEPSNVTGLVAYQNGDTVELYWDKSPDNDVTGYEIREGYSFDSGALVSTGVANTDYTMAIDTARFYHYFVKAINSSGKYSKTAASVSLTVSNLSPRNVIQTFDEIALASGTHDNTEFGASLINFQTIGGKWSDYPTTKFSEVGGSSVLKLAKEVTGTFSRNSVAYKEDGTQVAAGVPRFGANGLLIEEGTTNYYGGQTPYSVRHGSATVSITEITTNVPAAGRYWQITGDSVDGTTANNWWSGIQRSMPALGTSFTKGDNITVSVWLKFPTTALGKSVYVQVNKSDWTEELATGIAVPLIKDGKWHRYSATLTFNADYTGNPIFDIFPYGYVTDQNFTYYVGGYQVEKKSSATSTVPASFTRAVESLTVPGSVFSAEEGTLEFTINPLVVASYNNFFNFYSAGGRFLIWFDNNKNVNFDCGATNSGFAIPQCAEANTNLHIAVSWSASAGKRSLVVNGQSTQGDWSALDGFSAPSAIYVVNNYSAWIKNIRFSNTAHSVEKMVADASLSALPVEEDTTCLLRLSNTLDMYYGSGIYTSAVIDIASIITCNVTTLFTSSVNLKGGSAALQVRTSQDGTTWLDWEGFKPIQRTFRYIQFRILLGTTDITKTPEVNQCIVSIDVPDTDIALTATISTGGTTVQYGHTYYTIPAVVPAAIGENLHAELISKTMSDCVIKIKNASNTDVGGTADIRIKGY</sequence>
<organism evidence="3 4">
    <name type="scientific">Megasphaera cerevisiae DSM 20462</name>
    <dbReference type="NCBI Taxonomy" id="1122219"/>
    <lineage>
        <taxon>Bacteria</taxon>
        <taxon>Bacillati</taxon>
        <taxon>Bacillota</taxon>
        <taxon>Negativicutes</taxon>
        <taxon>Veillonellales</taxon>
        <taxon>Veillonellaceae</taxon>
        <taxon>Megasphaera</taxon>
    </lineage>
</organism>
<gene>
    <name evidence="3" type="ORF">AB840_08155</name>
</gene>
<feature type="transmembrane region" description="Helical" evidence="1">
    <location>
        <begin position="83"/>
        <end position="105"/>
    </location>
</feature>
<dbReference type="EMBL" id="LEKT01000023">
    <property type="protein sequence ID" value="KMO86429.1"/>
    <property type="molecule type" value="Genomic_DNA"/>
</dbReference>
<keyword evidence="1" id="KW-1133">Transmembrane helix</keyword>
<protein>
    <recommendedName>
        <fullName evidence="2">Fibronectin type-III domain-containing protein</fullName>
    </recommendedName>
</protein>